<dbReference type="HOGENOM" id="CLU_094569_0_0_6"/>
<dbReference type="GO" id="GO:0005506">
    <property type="term" value="F:iron ion binding"/>
    <property type="evidence" value="ECO:0007669"/>
    <property type="project" value="InterPro"/>
</dbReference>
<dbReference type="EMBL" id="ATGI01000034">
    <property type="protein sequence ID" value="EPF70979.1"/>
    <property type="molecule type" value="Genomic_DNA"/>
</dbReference>
<dbReference type="InterPro" id="IPR017726">
    <property type="entry name" value="Fe/S_biogenesis_protein_NfuA"/>
</dbReference>
<keyword evidence="1 5" id="KW-0004">4Fe-4S</keyword>
<evidence type="ECO:0000256" key="5">
    <source>
        <dbReference type="HAMAP-Rule" id="MF_01637"/>
    </source>
</evidence>
<evidence type="ECO:0000256" key="3">
    <source>
        <dbReference type="ARBA" id="ARBA00023004"/>
    </source>
</evidence>
<feature type="domain" description="Core" evidence="7">
    <location>
        <begin position="45"/>
        <end position="140"/>
    </location>
</feature>
<comment type="cofactor">
    <cofactor evidence="5">
        <name>[4Fe-4S] cluster</name>
        <dbReference type="ChEBI" id="CHEBI:49883"/>
    </cofactor>
    <text evidence="5">Binds 1 [4Fe-4S] cluster per subunit. The cluster is presumably bound at the interface of two monomers.</text>
</comment>
<keyword evidence="3 5" id="KW-0408">Iron</keyword>
<dbReference type="NCBIfam" id="TIGR03341">
    <property type="entry name" value="YhgI_GntY"/>
    <property type="match status" value="1"/>
</dbReference>
<feature type="binding site" evidence="5">
    <location>
        <position position="197"/>
    </location>
    <ligand>
        <name>[4Fe-4S] cluster</name>
        <dbReference type="ChEBI" id="CHEBI:49883"/>
    </ligand>
</feature>
<dbReference type="SUPFAM" id="SSF89360">
    <property type="entry name" value="HesB-like domain"/>
    <property type="match status" value="1"/>
</dbReference>
<dbReference type="PANTHER" id="PTHR11178:SF51">
    <property type="entry name" value="FE_S BIOGENESIS PROTEIN NFUA"/>
    <property type="match status" value="1"/>
</dbReference>
<name>S3N9G1_9GAMM</name>
<gene>
    <name evidence="5" type="primary">nfuA</name>
    <name evidence="8" type="ORF">F945_02742</name>
</gene>
<dbReference type="STRING" id="632955.GCA_000829675_01851"/>
<reference evidence="8 9" key="1">
    <citation type="submission" date="2013-06" db="EMBL/GenBank/DDBJ databases">
        <title>The Genome Sequence of Acinetobacter rudis CIP 110305.</title>
        <authorList>
            <consortium name="The Broad Institute Genome Sequencing Platform"/>
            <consortium name="The Broad Institute Genome Sequencing Center for Infectious Disease"/>
            <person name="Cerqueira G."/>
            <person name="Feldgarden M."/>
            <person name="Courvalin P."/>
            <person name="Perichon B."/>
            <person name="Grillot-Courvalin C."/>
            <person name="Clermont D."/>
            <person name="Rocha E."/>
            <person name="Yoon E.-J."/>
            <person name="Nemec A."/>
            <person name="Young S.K."/>
            <person name="Zeng Q."/>
            <person name="Gargeya S."/>
            <person name="Fitzgerald M."/>
            <person name="Abouelleil A."/>
            <person name="Alvarado L."/>
            <person name="Berlin A.M."/>
            <person name="Chapman S.B."/>
            <person name="Dewar J."/>
            <person name="Goldberg J."/>
            <person name="Griggs A."/>
            <person name="Gujja S."/>
            <person name="Hansen M."/>
            <person name="Howarth C."/>
            <person name="Imamovic A."/>
            <person name="Larimer J."/>
            <person name="McCowan C."/>
            <person name="Murphy C."/>
            <person name="Pearson M."/>
            <person name="Priest M."/>
            <person name="Roberts A."/>
            <person name="Saif S."/>
            <person name="Shea T."/>
            <person name="Sykes S."/>
            <person name="Wortman J."/>
            <person name="Nusbaum C."/>
            <person name="Birren B."/>
        </authorList>
    </citation>
    <scope>NUCLEOTIDE SEQUENCE [LARGE SCALE GENOMIC DNA]</scope>
    <source>
        <strain evidence="8 9">CIP 110305</strain>
    </source>
</reference>
<keyword evidence="2 5" id="KW-0479">Metal-binding</keyword>
<dbReference type="HAMAP" id="MF_01637">
    <property type="entry name" value="Fe_S_biogen_NfuA"/>
    <property type="match status" value="1"/>
</dbReference>
<evidence type="ECO:0000313" key="9">
    <source>
        <dbReference type="Proteomes" id="UP000014568"/>
    </source>
</evidence>
<dbReference type="GO" id="GO:0016226">
    <property type="term" value="P:iron-sulfur cluster assembly"/>
    <property type="evidence" value="ECO:0007669"/>
    <property type="project" value="UniProtKB-UniRule"/>
</dbReference>
<dbReference type="InterPro" id="IPR034904">
    <property type="entry name" value="FSCA_dom_sf"/>
</dbReference>
<dbReference type="Pfam" id="PF01106">
    <property type="entry name" value="NifU"/>
    <property type="match status" value="1"/>
</dbReference>
<dbReference type="PATRIC" id="fig|421052.3.peg.2677"/>
<dbReference type="InterPro" id="IPR000361">
    <property type="entry name" value="ATAP_core_dom"/>
</dbReference>
<comment type="caution">
    <text evidence="8">The sequence shown here is derived from an EMBL/GenBank/DDBJ whole genome shotgun (WGS) entry which is preliminary data.</text>
</comment>
<dbReference type="InterPro" id="IPR035903">
    <property type="entry name" value="HesB-like_dom_sf"/>
</dbReference>
<evidence type="ECO:0000256" key="4">
    <source>
        <dbReference type="ARBA" id="ARBA00023014"/>
    </source>
</evidence>
<evidence type="ECO:0000256" key="2">
    <source>
        <dbReference type="ARBA" id="ARBA00022723"/>
    </source>
</evidence>
<dbReference type="Gene3D" id="2.60.300.12">
    <property type="entry name" value="HesB-like domain"/>
    <property type="match status" value="1"/>
</dbReference>
<accession>S3N9G1</accession>
<dbReference type="InterPro" id="IPR001075">
    <property type="entry name" value="NIF_FeS_clus_asmbl_NifU_C"/>
</dbReference>
<dbReference type="Pfam" id="PF01521">
    <property type="entry name" value="Fe-S_biosyn"/>
    <property type="match status" value="1"/>
</dbReference>
<dbReference type="eggNOG" id="COG0694">
    <property type="taxonomic scope" value="Bacteria"/>
</dbReference>
<comment type="function">
    <text evidence="5">Involved in iron-sulfur cluster biogenesis. Binds a 4Fe-4S cluster, can transfer this cluster to apoproteins, and thereby intervenes in the maturation of Fe/S proteins. Could also act as a scaffold/chaperone for damaged Fe/S proteins.</text>
</comment>
<dbReference type="GO" id="GO:0051539">
    <property type="term" value="F:4 iron, 4 sulfur cluster binding"/>
    <property type="evidence" value="ECO:0007669"/>
    <property type="project" value="UniProtKB-UniRule"/>
</dbReference>
<keyword evidence="9" id="KW-1185">Reference proteome</keyword>
<evidence type="ECO:0000256" key="1">
    <source>
        <dbReference type="ARBA" id="ARBA00022485"/>
    </source>
</evidence>
<dbReference type="Gene3D" id="3.30.300.130">
    <property type="entry name" value="Fe-S cluster assembly (FSCA)"/>
    <property type="match status" value="1"/>
</dbReference>
<dbReference type="AlphaFoldDB" id="S3N9G1"/>
<protein>
    <recommendedName>
        <fullName evidence="5">Fe/S biogenesis protein NfuA</fullName>
    </recommendedName>
</protein>
<feature type="binding site" evidence="5">
    <location>
        <position position="200"/>
    </location>
    <ligand>
        <name>[4Fe-4S] cluster</name>
        <dbReference type="ChEBI" id="CHEBI:49883"/>
    </ligand>
</feature>
<evidence type="ECO:0000259" key="7">
    <source>
        <dbReference type="Pfam" id="PF01521"/>
    </source>
</evidence>
<dbReference type="PANTHER" id="PTHR11178">
    <property type="entry name" value="IRON-SULFUR CLUSTER SCAFFOLD PROTEIN NFU-RELATED"/>
    <property type="match status" value="1"/>
</dbReference>
<evidence type="ECO:0000313" key="8">
    <source>
        <dbReference type="EMBL" id="EPF70979.1"/>
    </source>
</evidence>
<comment type="subunit">
    <text evidence="5">Homodimer.</text>
</comment>
<dbReference type="GO" id="GO:0051604">
    <property type="term" value="P:protein maturation"/>
    <property type="evidence" value="ECO:0007669"/>
    <property type="project" value="UniProtKB-UniRule"/>
</dbReference>
<organism evidence="8 9">
    <name type="scientific">Acinetobacter rudis CIP 110305</name>
    <dbReference type="NCBI Taxonomy" id="421052"/>
    <lineage>
        <taxon>Bacteria</taxon>
        <taxon>Pseudomonadati</taxon>
        <taxon>Pseudomonadota</taxon>
        <taxon>Gammaproteobacteria</taxon>
        <taxon>Moraxellales</taxon>
        <taxon>Moraxellaceae</taxon>
        <taxon>Acinetobacter</taxon>
    </lineage>
</organism>
<evidence type="ECO:0000259" key="6">
    <source>
        <dbReference type="Pfam" id="PF01106"/>
    </source>
</evidence>
<keyword evidence="4 5" id="KW-0411">Iron-sulfur</keyword>
<sequence>MNSDSFSGLFLYLFDLRVEWLGQREEKVMTTETNSAAVADEIPNLLITPNAQEYLKDLLAKQNTPGIGVRVFVENAGTPRAECCMAYSAPEEVVPTDYKQDYPDFPAFVDAPSIPYLRDAVIDYNKDRFGGQLTFRAPNSKVPRVGPDASIEERITYVLQAEINPGLAGHGGNCSLVNVIEDEEHGLTAVLKFGGGCQGCSAIDVTLKQGVETTLKEHIPELSRVLDETDHTQSEGAYFK</sequence>
<proteinExistence type="inferred from homology"/>
<dbReference type="Proteomes" id="UP000014568">
    <property type="component" value="Unassembled WGS sequence"/>
</dbReference>
<comment type="similarity">
    <text evidence="5">Belongs to the NfuA family.</text>
</comment>
<feature type="domain" description="NIF system FeS cluster assembly NifU C-terminal" evidence="6">
    <location>
        <begin position="155"/>
        <end position="225"/>
    </location>
</feature>
<dbReference type="SUPFAM" id="SSF117916">
    <property type="entry name" value="Fe-S cluster assembly (FSCA) domain-like"/>
    <property type="match status" value="1"/>
</dbReference>